<evidence type="ECO:0000256" key="9">
    <source>
        <dbReference type="ARBA" id="ARBA00023180"/>
    </source>
</evidence>
<dbReference type="InterPro" id="IPR017978">
    <property type="entry name" value="GPCR_3_C"/>
</dbReference>
<evidence type="ECO:0000256" key="5">
    <source>
        <dbReference type="ARBA" id="ARBA00022989"/>
    </source>
</evidence>
<evidence type="ECO:0000259" key="12">
    <source>
        <dbReference type="PROSITE" id="PS50259"/>
    </source>
</evidence>
<reference evidence="14" key="1">
    <citation type="submission" date="2025-08" db="UniProtKB">
        <authorList>
            <consortium name="RefSeq"/>
        </authorList>
    </citation>
    <scope>IDENTIFICATION</scope>
    <source>
        <strain evidence="14">J_2021</strain>
        <tissue evidence="14">Erythrocytes</tissue>
    </source>
</reference>
<feature type="transmembrane region" description="Helical" evidence="11">
    <location>
        <begin position="447"/>
        <end position="471"/>
    </location>
</feature>
<feature type="transmembrane region" description="Helical" evidence="11">
    <location>
        <begin position="570"/>
        <end position="590"/>
    </location>
</feature>
<keyword evidence="3 11" id="KW-0812">Transmembrane</keyword>
<feature type="transmembrane region" description="Helical" evidence="11">
    <location>
        <begin position="376"/>
        <end position="402"/>
    </location>
</feature>
<organism evidence="13 14">
    <name type="scientific">Xenopus laevis</name>
    <name type="common">African clawed frog</name>
    <dbReference type="NCBI Taxonomy" id="8355"/>
    <lineage>
        <taxon>Eukaryota</taxon>
        <taxon>Metazoa</taxon>
        <taxon>Chordata</taxon>
        <taxon>Craniata</taxon>
        <taxon>Vertebrata</taxon>
        <taxon>Euteleostomi</taxon>
        <taxon>Amphibia</taxon>
        <taxon>Batrachia</taxon>
        <taxon>Anura</taxon>
        <taxon>Pipoidea</taxon>
        <taxon>Pipidae</taxon>
        <taxon>Xenopodinae</taxon>
        <taxon>Xenopus</taxon>
        <taxon>Xenopus</taxon>
    </lineage>
</organism>
<dbReference type="Proteomes" id="UP000186698">
    <property type="component" value="Chromosome 1S"/>
</dbReference>
<dbReference type="PROSITE" id="PS50259">
    <property type="entry name" value="G_PROTEIN_RECEP_F3_4"/>
    <property type="match status" value="1"/>
</dbReference>
<dbReference type="InterPro" id="IPR000068">
    <property type="entry name" value="GPCR_3_Ca_sens_rcpt-rel"/>
</dbReference>
<dbReference type="InterPro" id="IPR028082">
    <property type="entry name" value="Peripla_BP_I"/>
</dbReference>
<dbReference type="Gene3D" id="2.10.50.30">
    <property type="entry name" value="GPCR, family 3, nine cysteines domain"/>
    <property type="match status" value="1"/>
</dbReference>
<feature type="domain" description="G-protein coupled receptors family 3 profile" evidence="12">
    <location>
        <begin position="377"/>
        <end position="640"/>
    </location>
</feature>
<dbReference type="InterPro" id="IPR011500">
    <property type="entry name" value="GPCR_3_9-Cys_dom"/>
</dbReference>
<dbReference type="SUPFAM" id="SSF53822">
    <property type="entry name" value="Periplasmic binding protein-like I"/>
    <property type="match status" value="1"/>
</dbReference>
<evidence type="ECO:0000256" key="11">
    <source>
        <dbReference type="SAM" id="Phobius"/>
    </source>
</evidence>
<dbReference type="RefSeq" id="XP_041433143.1">
    <property type="nucleotide sequence ID" value="XM_041577209.1"/>
</dbReference>
<dbReference type="InterPro" id="IPR001828">
    <property type="entry name" value="ANF_lig-bd_rcpt"/>
</dbReference>
<evidence type="ECO:0000256" key="7">
    <source>
        <dbReference type="ARBA" id="ARBA00023136"/>
    </source>
</evidence>
<evidence type="ECO:0000313" key="13">
    <source>
        <dbReference type="Proteomes" id="UP000186698"/>
    </source>
</evidence>
<dbReference type="OrthoDB" id="9902684at2759"/>
<dbReference type="PANTHER" id="PTHR24061:SF564">
    <property type="entry name" value="METABOTROPIC GLUTAMATE RECEPTOR 1"/>
    <property type="match status" value="1"/>
</dbReference>
<dbReference type="Pfam" id="PF07562">
    <property type="entry name" value="NCD3G"/>
    <property type="match status" value="1"/>
</dbReference>
<keyword evidence="5 11" id="KW-1133">Transmembrane helix</keyword>
<evidence type="ECO:0000256" key="2">
    <source>
        <dbReference type="ARBA" id="ARBA00022475"/>
    </source>
</evidence>
<gene>
    <name evidence="14" type="primary">LOC121398263</name>
</gene>
<evidence type="ECO:0000256" key="1">
    <source>
        <dbReference type="ARBA" id="ARBA00004651"/>
    </source>
</evidence>
<evidence type="ECO:0000256" key="4">
    <source>
        <dbReference type="ARBA" id="ARBA00022729"/>
    </source>
</evidence>
<dbReference type="CDD" id="cd15283">
    <property type="entry name" value="7tmC_V2R_pheromone"/>
    <property type="match status" value="1"/>
</dbReference>
<dbReference type="AlphaFoldDB" id="A0A8J1LUB8"/>
<evidence type="ECO:0000256" key="8">
    <source>
        <dbReference type="ARBA" id="ARBA00023170"/>
    </source>
</evidence>
<keyword evidence="7 11" id="KW-0472">Membrane</keyword>
<accession>A0A8J1LUB8</accession>
<dbReference type="PRINTS" id="PR00248">
    <property type="entry name" value="GPCRMGR"/>
</dbReference>
<dbReference type="InterPro" id="IPR000337">
    <property type="entry name" value="GPCR_3"/>
</dbReference>
<keyword evidence="6" id="KW-0297">G-protein coupled receptor</keyword>
<comment type="subcellular location">
    <subcellularLocation>
        <location evidence="1">Cell membrane</location>
        <topology evidence="1">Multi-pass membrane protein</topology>
    </subcellularLocation>
</comment>
<evidence type="ECO:0000313" key="14">
    <source>
        <dbReference type="RefSeq" id="XP_041433143.1"/>
    </source>
</evidence>
<dbReference type="PROSITE" id="PS00981">
    <property type="entry name" value="G_PROTEIN_RECEP_F3_3"/>
    <property type="match status" value="1"/>
</dbReference>
<dbReference type="FunFam" id="3.40.50.2300:FF:000625">
    <property type="entry name" value="Uncharacterized protein"/>
    <property type="match status" value="1"/>
</dbReference>
<evidence type="ECO:0000256" key="6">
    <source>
        <dbReference type="ARBA" id="ARBA00023040"/>
    </source>
</evidence>
<dbReference type="Gene3D" id="3.40.50.2300">
    <property type="match status" value="2"/>
</dbReference>
<evidence type="ECO:0000256" key="10">
    <source>
        <dbReference type="ARBA" id="ARBA00023224"/>
    </source>
</evidence>
<dbReference type="Pfam" id="PF01094">
    <property type="entry name" value="ANF_receptor"/>
    <property type="match status" value="1"/>
</dbReference>
<keyword evidence="8" id="KW-0675">Receptor</keyword>
<dbReference type="InterPro" id="IPR038550">
    <property type="entry name" value="GPCR_3_9-Cys_sf"/>
</dbReference>
<evidence type="ECO:0000256" key="3">
    <source>
        <dbReference type="ARBA" id="ARBA00022692"/>
    </source>
</evidence>
<dbReference type="Pfam" id="PF00003">
    <property type="entry name" value="7tm_3"/>
    <property type="match status" value="1"/>
</dbReference>
<dbReference type="GO" id="GO:0005886">
    <property type="term" value="C:plasma membrane"/>
    <property type="evidence" value="ECO:0000318"/>
    <property type="project" value="GO_Central"/>
</dbReference>
<feature type="transmembrane region" description="Helical" evidence="11">
    <location>
        <begin position="535"/>
        <end position="558"/>
    </location>
</feature>
<feature type="transmembrane region" description="Helical" evidence="11">
    <location>
        <begin position="602"/>
        <end position="625"/>
    </location>
</feature>
<dbReference type="KEGG" id="xla:121398263"/>
<dbReference type="PANTHER" id="PTHR24061">
    <property type="entry name" value="CALCIUM-SENSING RECEPTOR-RELATED"/>
    <property type="match status" value="1"/>
</dbReference>
<keyword evidence="13" id="KW-1185">Reference proteome</keyword>
<feature type="transmembrane region" description="Helical" evidence="11">
    <location>
        <begin position="414"/>
        <end position="435"/>
    </location>
</feature>
<keyword evidence="10" id="KW-0807">Transducer</keyword>
<feature type="transmembrane region" description="Helical" evidence="11">
    <location>
        <begin position="492"/>
        <end position="515"/>
    </location>
</feature>
<dbReference type="GO" id="GO:0004930">
    <property type="term" value="F:G protein-coupled receptor activity"/>
    <property type="evidence" value="ECO:0000318"/>
    <property type="project" value="GO_Central"/>
</dbReference>
<keyword evidence="4" id="KW-0732">Signal</keyword>
<keyword evidence="9" id="KW-0325">Glycoprotein</keyword>
<sequence>MYYVEFDSATIWVTPCSTELSGSDSQCRIHLTKAKYEYKYIQDGDLIIGGVFSVNNEVYYIPDNTEKHIPLCVSPIISQYEDIMSLLFAIHEINKNPDLLPNITLGYHVYDSCMDPSLAIGSVLQILSGPGEAVPNYSCRGQGEIAGFIGDRSVVTSLPIAQLLGTYGYSQISFGAADPVLNDRTQYPYYFSIGPNEHIQHVAIAELVERLGWTWVVILARGDDYGERESKNLRDEINKHGVCVDFIGTLSEDNSTNYVTLQRIQRSTAEVVILCGGLFQSYSLAVLVESKIKDKTVVIPPLKSQCSANCPPGYRKVPRKGAPHCCYDCAKCSEGEISNSTDMENCLKCNIYEWPNQEKTMCIEKQMEFLPYGDDALSVAFIALSGVFIFIAEVILGIFILFQDTPVVKANNRNLSFILLVSIKLSFLCVFLFLGRPVDITCMFRQTSFGIIFSIAMSSVLAKTIMVCIAFKATKPGSPWMKWMGFKLAHSIVVICSFIQFVICVAWLAISPPFVEHNLSDPEKIIVQCNEGSDIAFYIVLAYMGLLASVSFIVAFLARTLPDSFNEAKYITFSMLLFCSVWITMIPAYLSTKGKYMVAVEIFAIITSSCGLLFCIFLPKCYIILLKPEMNTKHYLMGNNKQRSI</sequence>
<protein>
    <submittedName>
        <fullName evidence="14">Vomeronasal type-2 receptor 26-like</fullName>
    </submittedName>
</protein>
<dbReference type="GeneID" id="121398263"/>
<dbReference type="InterPro" id="IPR017979">
    <property type="entry name" value="GPCR_3_CS"/>
</dbReference>
<name>A0A8J1LUB8_XENLA</name>
<proteinExistence type="predicted"/>
<dbReference type="FunFam" id="2.10.50.30:FF:000003">
    <property type="entry name" value="Vomeronasal 2, receptor 120"/>
    <property type="match status" value="1"/>
</dbReference>
<keyword evidence="2" id="KW-1003">Cell membrane</keyword>